<organism evidence="2 3">
    <name type="scientific">Rhizoclosmatium globosum</name>
    <dbReference type="NCBI Taxonomy" id="329046"/>
    <lineage>
        <taxon>Eukaryota</taxon>
        <taxon>Fungi</taxon>
        <taxon>Fungi incertae sedis</taxon>
        <taxon>Chytridiomycota</taxon>
        <taxon>Chytridiomycota incertae sedis</taxon>
        <taxon>Chytridiomycetes</taxon>
        <taxon>Chytridiales</taxon>
        <taxon>Chytriomycetaceae</taxon>
        <taxon>Rhizoclosmatium</taxon>
    </lineage>
</organism>
<proteinExistence type="predicted"/>
<evidence type="ECO:0000256" key="1">
    <source>
        <dbReference type="SAM" id="MobiDB-lite"/>
    </source>
</evidence>
<accession>A0A1Y2BTA1</accession>
<sequence length="104" mass="11654">MFGDALYTAHPTVISVIHAQTRFALNMDSRLNMLETLVQNRLASPGPSKRERELESEVRELRRKLSEVQSHLQLSTSAPSATGNDTTFRPTPICDTQQLLSVFV</sequence>
<dbReference type="Proteomes" id="UP000193642">
    <property type="component" value="Unassembled WGS sequence"/>
</dbReference>
<keyword evidence="3" id="KW-1185">Reference proteome</keyword>
<evidence type="ECO:0000313" key="2">
    <source>
        <dbReference type="EMBL" id="ORY37992.1"/>
    </source>
</evidence>
<gene>
    <name evidence="2" type="ORF">BCR33DRAFT_442696</name>
</gene>
<protein>
    <submittedName>
        <fullName evidence="2">Uncharacterized protein</fullName>
    </submittedName>
</protein>
<reference evidence="2 3" key="1">
    <citation type="submission" date="2016-07" db="EMBL/GenBank/DDBJ databases">
        <title>Pervasive Adenine N6-methylation of Active Genes in Fungi.</title>
        <authorList>
            <consortium name="DOE Joint Genome Institute"/>
            <person name="Mondo S.J."/>
            <person name="Dannebaum R.O."/>
            <person name="Kuo R.C."/>
            <person name="Labutti K."/>
            <person name="Haridas S."/>
            <person name="Kuo A."/>
            <person name="Salamov A."/>
            <person name="Ahrendt S.R."/>
            <person name="Lipzen A."/>
            <person name="Sullivan W."/>
            <person name="Andreopoulos W.B."/>
            <person name="Clum A."/>
            <person name="Lindquist E."/>
            <person name="Daum C."/>
            <person name="Ramamoorthy G.K."/>
            <person name="Gryganskyi A."/>
            <person name="Culley D."/>
            <person name="Magnuson J.K."/>
            <person name="James T.Y."/>
            <person name="O'Malley M.A."/>
            <person name="Stajich J.E."/>
            <person name="Spatafora J.W."/>
            <person name="Visel A."/>
            <person name="Grigoriev I.V."/>
        </authorList>
    </citation>
    <scope>NUCLEOTIDE SEQUENCE [LARGE SCALE GENOMIC DNA]</scope>
    <source>
        <strain evidence="2 3">JEL800</strain>
    </source>
</reference>
<dbReference type="EMBL" id="MCGO01000047">
    <property type="protein sequence ID" value="ORY37992.1"/>
    <property type="molecule type" value="Genomic_DNA"/>
</dbReference>
<comment type="caution">
    <text evidence="2">The sequence shown here is derived from an EMBL/GenBank/DDBJ whole genome shotgun (WGS) entry which is preliminary data.</text>
</comment>
<dbReference type="AlphaFoldDB" id="A0A1Y2BTA1"/>
<feature type="region of interest" description="Disordered" evidence="1">
    <location>
        <begin position="69"/>
        <end position="90"/>
    </location>
</feature>
<evidence type="ECO:0000313" key="3">
    <source>
        <dbReference type="Proteomes" id="UP000193642"/>
    </source>
</evidence>
<name>A0A1Y2BTA1_9FUNG</name>
<dbReference type="OrthoDB" id="10527693at2759"/>